<organism evidence="5 6">
    <name type="scientific">Lutimaribacter saemankumensis</name>
    <dbReference type="NCBI Taxonomy" id="490829"/>
    <lineage>
        <taxon>Bacteria</taxon>
        <taxon>Pseudomonadati</taxon>
        <taxon>Pseudomonadota</taxon>
        <taxon>Alphaproteobacteria</taxon>
        <taxon>Rhodobacterales</taxon>
        <taxon>Roseobacteraceae</taxon>
        <taxon>Lutimaribacter</taxon>
    </lineage>
</organism>
<dbReference type="InterPro" id="IPR041698">
    <property type="entry name" value="Methyltransf_25"/>
</dbReference>
<proteinExistence type="predicted"/>
<dbReference type="AlphaFoldDB" id="A0A1G8GWR2"/>
<accession>A0A1G8GWR2</accession>
<dbReference type="STRING" id="490829.SAMN05421850_101256"/>
<keyword evidence="3" id="KW-0949">S-adenosyl-L-methionine</keyword>
<gene>
    <name evidence="5" type="ORF">SAMN05421850_101256</name>
</gene>
<evidence type="ECO:0000259" key="4">
    <source>
        <dbReference type="Pfam" id="PF13649"/>
    </source>
</evidence>
<protein>
    <submittedName>
        <fullName evidence="5">Methyltransferase domain-containing protein</fullName>
    </submittedName>
</protein>
<dbReference type="Gene3D" id="3.40.50.150">
    <property type="entry name" value="Vaccinia Virus protein VP39"/>
    <property type="match status" value="1"/>
</dbReference>
<dbReference type="OrthoDB" id="9807911at2"/>
<evidence type="ECO:0000313" key="5">
    <source>
        <dbReference type="EMBL" id="SDH98789.1"/>
    </source>
</evidence>
<evidence type="ECO:0000256" key="3">
    <source>
        <dbReference type="ARBA" id="ARBA00022691"/>
    </source>
</evidence>
<evidence type="ECO:0000313" key="6">
    <source>
        <dbReference type="Proteomes" id="UP000199340"/>
    </source>
</evidence>
<reference evidence="5 6" key="1">
    <citation type="submission" date="2016-10" db="EMBL/GenBank/DDBJ databases">
        <authorList>
            <person name="de Groot N.N."/>
        </authorList>
    </citation>
    <scope>NUCLEOTIDE SEQUENCE [LARGE SCALE GENOMIC DNA]</scope>
    <source>
        <strain evidence="5 6">DSM 28010</strain>
    </source>
</reference>
<evidence type="ECO:0000256" key="1">
    <source>
        <dbReference type="ARBA" id="ARBA00022603"/>
    </source>
</evidence>
<evidence type="ECO:0000256" key="2">
    <source>
        <dbReference type="ARBA" id="ARBA00022679"/>
    </source>
</evidence>
<dbReference type="RefSeq" id="WP_090025718.1">
    <property type="nucleotide sequence ID" value="NZ_FNEB01000001.1"/>
</dbReference>
<sequence>MTQNFLDKAYDLPEGGDARKLYSEWADTYEAELTQNGYATPGRIAKALARFAPDKSLPLLDYGCGTGLSGAAFAEAGFTTIDGIDVTKEMLDVAREKRVYRNIILADPSAPPPVEAGSYPMIAAVGVIGIGAAPLSLFDVLMGLLPAGGLFAFSFNDHALEHPEFEAKVNEWIDCAAARLLKREHGPHIPGKNINANVYILEKA</sequence>
<keyword evidence="6" id="KW-1185">Reference proteome</keyword>
<dbReference type="PANTHER" id="PTHR43464:SF19">
    <property type="entry name" value="UBIQUINONE BIOSYNTHESIS O-METHYLTRANSFERASE, MITOCHONDRIAL"/>
    <property type="match status" value="1"/>
</dbReference>
<dbReference type="CDD" id="cd02440">
    <property type="entry name" value="AdoMet_MTases"/>
    <property type="match status" value="1"/>
</dbReference>
<dbReference type="GO" id="GO:0032259">
    <property type="term" value="P:methylation"/>
    <property type="evidence" value="ECO:0007669"/>
    <property type="project" value="UniProtKB-KW"/>
</dbReference>
<dbReference type="SUPFAM" id="SSF53335">
    <property type="entry name" value="S-adenosyl-L-methionine-dependent methyltransferases"/>
    <property type="match status" value="1"/>
</dbReference>
<name>A0A1G8GWR2_9RHOB</name>
<dbReference type="Pfam" id="PF13649">
    <property type="entry name" value="Methyltransf_25"/>
    <property type="match status" value="1"/>
</dbReference>
<dbReference type="InterPro" id="IPR029063">
    <property type="entry name" value="SAM-dependent_MTases_sf"/>
</dbReference>
<dbReference type="GO" id="GO:0008168">
    <property type="term" value="F:methyltransferase activity"/>
    <property type="evidence" value="ECO:0007669"/>
    <property type="project" value="UniProtKB-KW"/>
</dbReference>
<keyword evidence="1 5" id="KW-0489">Methyltransferase</keyword>
<feature type="domain" description="Methyltransferase" evidence="4">
    <location>
        <begin position="60"/>
        <end position="127"/>
    </location>
</feature>
<keyword evidence="2 5" id="KW-0808">Transferase</keyword>
<dbReference type="PANTHER" id="PTHR43464">
    <property type="entry name" value="METHYLTRANSFERASE"/>
    <property type="match status" value="1"/>
</dbReference>
<dbReference type="EMBL" id="FNEB01000001">
    <property type="protein sequence ID" value="SDH98789.1"/>
    <property type="molecule type" value="Genomic_DNA"/>
</dbReference>
<dbReference type="Proteomes" id="UP000199340">
    <property type="component" value="Unassembled WGS sequence"/>
</dbReference>